<keyword evidence="9" id="KW-1185">Reference proteome</keyword>
<dbReference type="EMBL" id="CAJNOC010001838">
    <property type="protein sequence ID" value="CAF0894804.1"/>
    <property type="molecule type" value="Genomic_DNA"/>
</dbReference>
<dbReference type="GO" id="GO:0008270">
    <property type="term" value="F:zinc ion binding"/>
    <property type="evidence" value="ECO:0007669"/>
    <property type="project" value="UniProtKB-KW"/>
</dbReference>
<keyword evidence="3" id="KW-0862">Zinc</keyword>
<dbReference type="PANTHER" id="PTHR31915:SF6">
    <property type="entry name" value="SKICH DOMAIN-CONTAINING PROTEIN"/>
    <property type="match status" value="1"/>
</dbReference>
<evidence type="ECO:0000259" key="6">
    <source>
        <dbReference type="Pfam" id="PF17751"/>
    </source>
</evidence>
<keyword evidence="1" id="KW-0479">Metal-binding</keyword>
<feature type="coiled-coil region" evidence="5">
    <location>
        <begin position="133"/>
        <end position="300"/>
    </location>
</feature>
<evidence type="ECO:0000256" key="2">
    <source>
        <dbReference type="ARBA" id="ARBA00022771"/>
    </source>
</evidence>
<dbReference type="OrthoDB" id="10015001at2759"/>
<name>A0A813Z855_9BILA</name>
<dbReference type="Proteomes" id="UP000663879">
    <property type="component" value="Unassembled WGS sequence"/>
</dbReference>
<evidence type="ECO:0000313" key="9">
    <source>
        <dbReference type="Proteomes" id="UP000663879"/>
    </source>
</evidence>
<evidence type="ECO:0000313" key="8">
    <source>
        <dbReference type="EMBL" id="CAF0894804.1"/>
    </source>
</evidence>
<dbReference type="Pfam" id="PF18112">
    <property type="entry name" value="Zn-C2H2_12"/>
    <property type="match status" value="1"/>
</dbReference>
<dbReference type="PANTHER" id="PTHR31915">
    <property type="entry name" value="SKICH DOMAIN-CONTAINING PROTEIN"/>
    <property type="match status" value="1"/>
</dbReference>
<comment type="caution">
    <text evidence="8">The sequence shown here is derived from an EMBL/GenBank/DDBJ whole genome shotgun (WGS) entry which is preliminary data.</text>
</comment>
<dbReference type="Gene3D" id="6.20.250.40">
    <property type="match status" value="1"/>
</dbReference>
<evidence type="ECO:0000256" key="3">
    <source>
        <dbReference type="ARBA" id="ARBA00022833"/>
    </source>
</evidence>
<dbReference type="Pfam" id="PF17751">
    <property type="entry name" value="SKICH"/>
    <property type="match status" value="1"/>
</dbReference>
<evidence type="ECO:0000256" key="5">
    <source>
        <dbReference type="SAM" id="Coils"/>
    </source>
</evidence>
<feature type="domain" description="UBZ1-type" evidence="7">
    <location>
        <begin position="470"/>
        <end position="494"/>
    </location>
</feature>
<reference evidence="8" key="1">
    <citation type="submission" date="2021-02" db="EMBL/GenBank/DDBJ databases">
        <authorList>
            <person name="Nowell W R."/>
        </authorList>
    </citation>
    <scope>NUCLEOTIDE SEQUENCE</scope>
    <source>
        <strain evidence="8">Ploen Becks lab</strain>
    </source>
</reference>
<gene>
    <name evidence="8" type="ORF">OXX778_LOCUS11097</name>
</gene>
<dbReference type="InterPro" id="IPR041611">
    <property type="entry name" value="SKICH"/>
</dbReference>
<keyword evidence="2" id="KW-0863">Zinc-finger</keyword>
<proteinExistence type="predicted"/>
<keyword evidence="4 5" id="KW-0175">Coiled coil</keyword>
<dbReference type="AlphaFoldDB" id="A0A813Z855"/>
<evidence type="ECO:0000256" key="4">
    <source>
        <dbReference type="ARBA" id="ARBA00023054"/>
    </source>
</evidence>
<organism evidence="8 9">
    <name type="scientific">Brachionus calyciflorus</name>
    <dbReference type="NCBI Taxonomy" id="104777"/>
    <lineage>
        <taxon>Eukaryota</taxon>
        <taxon>Metazoa</taxon>
        <taxon>Spiralia</taxon>
        <taxon>Gnathifera</taxon>
        <taxon>Rotifera</taxon>
        <taxon>Eurotatoria</taxon>
        <taxon>Monogononta</taxon>
        <taxon>Pseudotrocha</taxon>
        <taxon>Ploima</taxon>
        <taxon>Brachionidae</taxon>
        <taxon>Brachionus</taxon>
    </lineage>
</organism>
<feature type="domain" description="SKICH" evidence="6">
    <location>
        <begin position="15"/>
        <end position="114"/>
    </location>
</feature>
<dbReference type="InterPro" id="IPR041641">
    <property type="entry name" value="CALCOCO1/2_Zn_UBZ1"/>
</dbReference>
<protein>
    <recommendedName>
        <fullName evidence="10">SKICH domain-containing protein</fullName>
    </recommendedName>
</protein>
<evidence type="ECO:0000259" key="7">
    <source>
        <dbReference type="Pfam" id="PF18112"/>
    </source>
</evidence>
<evidence type="ECO:0000256" key="1">
    <source>
        <dbReference type="ARBA" id="ARBA00022723"/>
    </source>
</evidence>
<accession>A0A813Z855</accession>
<evidence type="ECO:0008006" key="10">
    <source>
        <dbReference type="Google" id="ProtNLM"/>
    </source>
</evidence>
<dbReference type="Gene3D" id="2.60.40.2840">
    <property type="match status" value="1"/>
</dbReference>
<dbReference type="InterPro" id="IPR051002">
    <property type="entry name" value="UBA_autophagy_assoc_protein"/>
</dbReference>
<sequence length="496" mass="58042">MEDIVVVQSQDYAQIIFEDLNECYPEQKDLECLFSLNEFVQIDKNDWIGIYKVGFSNYKDFICKMDVNSELISESKGRVVFPNDQIPKDDGEFYQFVYISQSKQIRGASIPFQFKKIHLSDFIEIEDQEAIIYKSKEESLNELQQRNEHLNLTNKTQLELLNENEEIIQNLKEELSTIKLRCLKFSMDNDRLNNTLKIKCENLHKLQEEFDVLKEENSNSIKTIECLTNENANLSNRIVQMSSDKIEYEQNYNNLCQELNLTKDKLNAAEQCKELLRAQLNDSDDKFTNLNSQFESLNENLRNSDLKLVESNEKFQNFKLSYEQKINELNGSYYALKLAHTHLENKLKNNDKDKEKLKFENDELKDRLKTGAKEYAKLLEKYRYCKNKNLDLCGKTESSLTNSVLTESSLIDALLNSSLNQVSINNASVVKEEENFEIRKCDLCDCEFSRGSGLEEIERHYSEQHYGPACPICYISFRKGYPQSDFEKHVNEHFSN</sequence>
<feature type="coiled-coil region" evidence="5">
    <location>
        <begin position="343"/>
        <end position="381"/>
    </location>
</feature>